<evidence type="ECO:0000313" key="2">
    <source>
        <dbReference type="Proteomes" id="UP000821845"/>
    </source>
</evidence>
<dbReference type="EMBL" id="CM023481">
    <property type="protein sequence ID" value="KAH6946122.1"/>
    <property type="molecule type" value="Genomic_DNA"/>
</dbReference>
<protein>
    <submittedName>
        <fullName evidence="1">Uncharacterized protein</fullName>
    </submittedName>
</protein>
<organism evidence="1 2">
    <name type="scientific">Hyalomma asiaticum</name>
    <name type="common">Tick</name>
    <dbReference type="NCBI Taxonomy" id="266040"/>
    <lineage>
        <taxon>Eukaryota</taxon>
        <taxon>Metazoa</taxon>
        <taxon>Ecdysozoa</taxon>
        <taxon>Arthropoda</taxon>
        <taxon>Chelicerata</taxon>
        <taxon>Arachnida</taxon>
        <taxon>Acari</taxon>
        <taxon>Parasitiformes</taxon>
        <taxon>Ixodida</taxon>
        <taxon>Ixodoidea</taxon>
        <taxon>Ixodidae</taxon>
        <taxon>Hyalomminae</taxon>
        <taxon>Hyalomma</taxon>
    </lineage>
</organism>
<name>A0ACB7TIH5_HYAAI</name>
<accession>A0ACB7TIH5</accession>
<sequence>MAFWAAVDGCAFGLLPGHAYGLGLLPDHAYACDEDAAQSGLAFYLRKAEALDRHQVMRLLGEDRARNDSFAASWREAERLYEQRRYLFRCDVDDEGCGITKAHLTAVVCYTLERPNVCREFNRACRSARNTETSWCEFKFKSLWCLLIDAFKLLPPFAAVPTTLYRGVKTARSYREHDTAKFPHFVSASECQSVAERFARGGCVLALQSVPPQFVRDISLYSVYPRHQEVLIWPLCSFTVAKANVVGVKCFEFQYAAPLRAPMLLPIVPPKTADSAASDTAREHGCDTLSLKFAQLRLLCVADATMQPTVDINSIVLDPYELENIKRQRRNRCYQASVKKHYFAHAE</sequence>
<proteinExistence type="predicted"/>
<dbReference type="Proteomes" id="UP000821845">
    <property type="component" value="Chromosome 1"/>
</dbReference>
<gene>
    <name evidence="1" type="ORF">HPB50_011760</name>
</gene>
<evidence type="ECO:0000313" key="1">
    <source>
        <dbReference type="EMBL" id="KAH6946122.1"/>
    </source>
</evidence>
<keyword evidence="2" id="KW-1185">Reference proteome</keyword>
<reference evidence="1" key="1">
    <citation type="submission" date="2020-05" db="EMBL/GenBank/DDBJ databases">
        <title>Large-scale comparative analyses of tick genomes elucidate their genetic diversity and vector capacities.</title>
        <authorList>
            <person name="Jia N."/>
            <person name="Wang J."/>
            <person name="Shi W."/>
            <person name="Du L."/>
            <person name="Sun Y."/>
            <person name="Zhan W."/>
            <person name="Jiang J."/>
            <person name="Wang Q."/>
            <person name="Zhang B."/>
            <person name="Ji P."/>
            <person name="Sakyi L.B."/>
            <person name="Cui X."/>
            <person name="Yuan T."/>
            <person name="Jiang B."/>
            <person name="Yang W."/>
            <person name="Lam T.T.-Y."/>
            <person name="Chang Q."/>
            <person name="Ding S."/>
            <person name="Wang X."/>
            <person name="Zhu J."/>
            <person name="Ruan X."/>
            <person name="Zhao L."/>
            <person name="Wei J."/>
            <person name="Que T."/>
            <person name="Du C."/>
            <person name="Cheng J."/>
            <person name="Dai P."/>
            <person name="Han X."/>
            <person name="Huang E."/>
            <person name="Gao Y."/>
            <person name="Liu J."/>
            <person name="Shao H."/>
            <person name="Ye R."/>
            <person name="Li L."/>
            <person name="Wei W."/>
            <person name="Wang X."/>
            <person name="Wang C."/>
            <person name="Yang T."/>
            <person name="Huo Q."/>
            <person name="Li W."/>
            <person name="Guo W."/>
            <person name="Chen H."/>
            <person name="Zhou L."/>
            <person name="Ni X."/>
            <person name="Tian J."/>
            <person name="Zhou Y."/>
            <person name="Sheng Y."/>
            <person name="Liu T."/>
            <person name="Pan Y."/>
            <person name="Xia L."/>
            <person name="Li J."/>
            <person name="Zhao F."/>
            <person name="Cao W."/>
        </authorList>
    </citation>
    <scope>NUCLEOTIDE SEQUENCE</scope>
    <source>
        <strain evidence="1">Hyas-2018</strain>
    </source>
</reference>
<comment type="caution">
    <text evidence="1">The sequence shown here is derived from an EMBL/GenBank/DDBJ whole genome shotgun (WGS) entry which is preliminary data.</text>
</comment>